<evidence type="ECO:0000256" key="4">
    <source>
        <dbReference type="SAM" id="MobiDB-lite"/>
    </source>
</evidence>
<name>A0AAV5FAH7_ELECO</name>
<evidence type="ECO:0000313" key="5">
    <source>
        <dbReference type="EMBL" id="GJN32653.1"/>
    </source>
</evidence>
<gene>
    <name evidence="5" type="primary">gb21172</name>
    <name evidence="5" type="ORF">PR202_gb21172</name>
</gene>
<evidence type="ECO:0000256" key="3">
    <source>
        <dbReference type="PROSITE-ProRule" id="PRU00708"/>
    </source>
</evidence>
<dbReference type="PANTHER" id="PTHR46870">
    <property type="entry name" value="PROTEIN THYLAKOID ASSEMBLY 8-LIKE, CHLOROPLASTIC"/>
    <property type="match status" value="1"/>
</dbReference>
<dbReference type="Proteomes" id="UP001054889">
    <property type="component" value="Unassembled WGS sequence"/>
</dbReference>
<reference evidence="5" key="1">
    <citation type="journal article" date="2018" name="DNA Res.">
        <title>Multiple hybrid de novo genome assembly of finger millet, an orphan allotetraploid crop.</title>
        <authorList>
            <person name="Hatakeyama M."/>
            <person name="Aluri S."/>
            <person name="Balachadran M.T."/>
            <person name="Sivarajan S.R."/>
            <person name="Patrignani A."/>
            <person name="Gruter S."/>
            <person name="Poveda L."/>
            <person name="Shimizu-Inatsugi R."/>
            <person name="Baeten J."/>
            <person name="Francoijs K.J."/>
            <person name="Nataraja K.N."/>
            <person name="Reddy Y.A.N."/>
            <person name="Phadnis S."/>
            <person name="Ravikumar R.L."/>
            <person name="Schlapbach R."/>
            <person name="Sreeman S.M."/>
            <person name="Shimizu K.K."/>
        </authorList>
    </citation>
    <scope>NUCLEOTIDE SEQUENCE</scope>
</reference>
<keyword evidence="2" id="KW-0809">Transit peptide</keyword>
<reference evidence="5" key="2">
    <citation type="submission" date="2021-12" db="EMBL/GenBank/DDBJ databases">
        <title>Resequencing data analysis of finger millet.</title>
        <authorList>
            <person name="Hatakeyama M."/>
            <person name="Aluri S."/>
            <person name="Balachadran M.T."/>
            <person name="Sivarajan S.R."/>
            <person name="Poveda L."/>
            <person name="Shimizu-Inatsugi R."/>
            <person name="Schlapbach R."/>
            <person name="Sreeman S.M."/>
            <person name="Shimizu K.K."/>
        </authorList>
    </citation>
    <scope>NUCLEOTIDE SEQUENCE</scope>
</reference>
<feature type="region of interest" description="Disordered" evidence="4">
    <location>
        <begin position="120"/>
        <end position="151"/>
    </location>
</feature>
<dbReference type="PROSITE" id="PS51375">
    <property type="entry name" value="PPR"/>
    <property type="match status" value="2"/>
</dbReference>
<sequence length="451" mass="50967">MRDQSKNQKPTQRGRYLNIEVIQAVQYLKRAVLRGSPAASDAVEPKLRPLLKVVVAVFHELGAQGEAFQVCDVLRHEQSSLYLAEIQHDTVGFAVAMATPRANLARLLLHLRRRCPKIQPPFSASSSSPHGLLAGSSLWPPPPSSPSPGGAWRRAFHDGRPRGPLWRSKKLIGKEALFAIQGLKRFKGDEEKLADFVKRHVARLLKADKLAVLGELERQEEVNLAVKVSLLEVLSCSSGSEDNDVMQAGVAVFIVKKLEFIEEDEESKGFAGRTNQQSSPHVAPPDTSARRRRSTPTCSRRGTSPPPRIGEDPWSGMGKDPRMFRIIQKEDWYKPDMYMYKDLIIALAKCKKMDEAMVIWGNMRDENLFPDSQTYAEVIRGFLRYGSPSDAMNIYEDMKKSPDPPEELPFRVLLKGLLPHPLLRNRVKQDFEELFPERHIYDPPEEIFGMQ</sequence>
<feature type="repeat" description="PPR" evidence="3">
    <location>
        <begin position="336"/>
        <end position="370"/>
    </location>
</feature>
<dbReference type="Pfam" id="PF01535">
    <property type="entry name" value="PPR"/>
    <property type="match status" value="2"/>
</dbReference>
<dbReference type="PANTHER" id="PTHR46870:SF2">
    <property type="entry name" value="PROTEIN THYLAKOID ASSEMBLY 8-LIKE, CHLOROPLASTIC"/>
    <property type="match status" value="1"/>
</dbReference>
<dbReference type="InterPro" id="IPR002885">
    <property type="entry name" value="PPR_rpt"/>
</dbReference>
<keyword evidence="1" id="KW-0677">Repeat</keyword>
<evidence type="ECO:0000313" key="6">
    <source>
        <dbReference type="Proteomes" id="UP001054889"/>
    </source>
</evidence>
<dbReference type="EMBL" id="BQKI01000084">
    <property type="protein sequence ID" value="GJN32653.1"/>
    <property type="molecule type" value="Genomic_DNA"/>
</dbReference>
<dbReference type="AlphaFoldDB" id="A0AAV5FAH7"/>
<evidence type="ECO:0000256" key="2">
    <source>
        <dbReference type="ARBA" id="ARBA00022946"/>
    </source>
</evidence>
<feature type="region of interest" description="Disordered" evidence="4">
    <location>
        <begin position="268"/>
        <end position="316"/>
    </location>
</feature>
<evidence type="ECO:0000256" key="1">
    <source>
        <dbReference type="ARBA" id="ARBA00022737"/>
    </source>
</evidence>
<dbReference type="NCBIfam" id="TIGR00756">
    <property type="entry name" value="PPR"/>
    <property type="match status" value="2"/>
</dbReference>
<organism evidence="5 6">
    <name type="scientific">Eleusine coracana subsp. coracana</name>
    <dbReference type="NCBI Taxonomy" id="191504"/>
    <lineage>
        <taxon>Eukaryota</taxon>
        <taxon>Viridiplantae</taxon>
        <taxon>Streptophyta</taxon>
        <taxon>Embryophyta</taxon>
        <taxon>Tracheophyta</taxon>
        <taxon>Spermatophyta</taxon>
        <taxon>Magnoliopsida</taxon>
        <taxon>Liliopsida</taxon>
        <taxon>Poales</taxon>
        <taxon>Poaceae</taxon>
        <taxon>PACMAD clade</taxon>
        <taxon>Chloridoideae</taxon>
        <taxon>Cynodonteae</taxon>
        <taxon>Eleusininae</taxon>
        <taxon>Eleusine</taxon>
    </lineage>
</organism>
<keyword evidence="6" id="KW-1185">Reference proteome</keyword>
<proteinExistence type="predicted"/>
<feature type="repeat" description="PPR" evidence="3">
    <location>
        <begin position="371"/>
        <end position="405"/>
    </location>
</feature>
<accession>A0AAV5FAH7</accession>
<dbReference type="Gene3D" id="1.25.40.10">
    <property type="entry name" value="Tetratricopeptide repeat domain"/>
    <property type="match status" value="2"/>
</dbReference>
<dbReference type="InterPro" id="IPR044795">
    <property type="entry name" value="THA8L-like"/>
</dbReference>
<evidence type="ECO:0008006" key="7">
    <source>
        <dbReference type="Google" id="ProtNLM"/>
    </source>
</evidence>
<comment type="caution">
    <text evidence="5">The sequence shown here is derived from an EMBL/GenBank/DDBJ whole genome shotgun (WGS) entry which is preliminary data.</text>
</comment>
<dbReference type="InterPro" id="IPR011990">
    <property type="entry name" value="TPR-like_helical_dom_sf"/>
</dbReference>
<protein>
    <recommendedName>
        <fullName evidence="7">Pentatricopeptide repeat-containing protein</fullName>
    </recommendedName>
</protein>